<evidence type="ECO:0000256" key="1">
    <source>
        <dbReference type="SAM" id="MobiDB-lite"/>
    </source>
</evidence>
<protein>
    <submittedName>
        <fullName evidence="2">Uncharacterized protein</fullName>
    </submittedName>
</protein>
<name>A0AAW1GWL5_SAPOF</name>
<feature type="compositionally biased region" description="Basic and acidic residues" evidence="1">
    <location>
        <begin position="57"/>
        <end position="68"/>
    </location>
</feature>
<evidence type="ECO:0000313" key="2">
    <source>
        <dbReference type="EMBL" id="KAK9665409.1"/>
    </source>
</evidence>
<dbReference type="EMBL" id="JBDFQZ010000014">
    <property type="protein sequence ID" value="KAK9665409.1"/>
    <property type="molecule type" value="Genomic_DNA"/>
</dbReference>
<evidence type="ECO:0000313" key="3">
    <source>
        <dbReference type="Proteomes" id="UP001443914"/>
    </source>
</evidence>
<accession>A0AAW1GWL5</accession>
<dbReference type="AlphaFoldDB" id="A0AAW1GWL5"/>
<sequence>MVSMNPSSPEGFYLESNGVALPGINPFTAEYPAAETVSSPTDDSNSKKVRKPYTISKSRESWTEPEHDNSSKLFNFLTVIGRRLKLSLGQRLSFRYVCLFKISITVC</sequence>
<keyword evidence="3" id="KW-1185">Reference proteome</keyword>
<proteinExistence type="predicted"/>
<dbReference type="Proteomes" id="UP001443914">
    <property type="component" value="Unassembled WGS sequence"/>
</dbReference>
<organism evidence="2 3">
    <name type="scientific">Saponaria officinalis</name>
    <name type="common">Common soapwort</name>
    <name type="synonym">Lychnis saponaria</name>
    <dbReference type="NCBI Taxonomy" id="3572"/>
    <lineage>
        <taxon>Eukaryota</taxon>
        <taxon>Viridiplantae</taxon>
        <taxon>Streptophyta</taxon>
        <taxon>Embryophyta</taxon>
        <taxon>Tracheophyta</taxon>
        <taxon>Spermatophyta</taxon>
        <taxon>Magnoliopsida</taxon>
        <taxon>eudicotyledons</taxon>
        <taxon>Gunneridae</taxon>
        <taxon>Pentapetalae</taxon>
        <taxon>Caryophyllales</taxon>
        <taxon>Caryophyllaceae</taxon>
        <taxon>Caryophylleae</taxon>
        <taxon>Saponaria</taxon>
    </lineage>
</organism>
<gene>
    <name evidence="2" type="ORF">RND81_14G110700</name>
</gene>
<reference evidence="2" key="1">
    <citation type="submission" date="2024-03" db="EMBL/GenBank/DDBJ databases">
        <title>WGS assembly of Saponaria officinalis var. Norfolk2.</title>
        <authorList>
            <person name="Jenkins J."/>
            <person name="Shu S."/>
            <person name="Grimwood J."/>
            <person name="Barry K."/>
            <person name="Goodstein D."/>
            <person name="Schmutz J."/>
            <person name="Leebens-Mack J."/>
            <person name="Osbourn A."/>
        </authorList>
    </citation>
    <scope>NUCLEOTIDE SEQUENCE [LARGE SCALE GENOMIC DNA]</scope>
    <source>
        <strain evidence="2">JIC</strain>
    </source>
</reference>
<comment type="caution">
    <text evidence="2">The sequence shown here is derived from an EMBL/GenBank/DDBJ whole genome shotgun (WGS) entry which is preliminary data.</text>
</comment>
<feature type="region of interest" description="Disordered" evidence="1">
    <location>
        <begin position="35"/>
        <end position="68"/>
    </location>
</feature>